<dbReference type="Pfam" id="PF06657">
    <property type="entry name" value="Cep57_MT_bd"/>
    <property type="match status" value="1"/>
</dbReference>
<dbReference type="PANTHER" id="PTHR19336:SF9">
    <property type="entry name" value="SPINDLE POLE BODY PROTEIN PPC89"/>
    <property type="match status" value="1"/>
</dbReference>
<reference evidence="8" key="1">
    <citation type="submission" date="2022-07" db="EMBL/GenBank/DDBJ databases">
        <title>Fungi with potential for degradation of polypropylene.</title>
        <authorList>
            <person name="Gostincar C."/>
        </authorList>
    </citation>
    <scope>NUCLEOTIDE SEQUENCE</scope>
    <source>
        <strain evidence="8">EXF-13287</strain>
    </source>
</reference>
<keyword evidence="3" id="KW-0206">Cytoskeleton</keyword>
<dbReference type="Proteomes" id="UP001174691">
    <property type="component" value="Unassembled WGS sequence"/>
</dbReference>
<evidence type="ECO:0000313" key="9">
    <source>
        <dbReference type="Proteomes" id="UP001174691"/>
    </source>
</evidence>
<evidence type="ECO:0000256" key="3">
    <source>
        <dbReference type="ARBA" id="ARBA00023212"/>
    </source>
</evidence>
<proteinExistence type="predicted"/>
<comment type="caution">
    <text evidence="8">The sequence shown here is derived from an EMBL/GenBank/DDBJ whole genome shotgun (WGS) entry which is preliminary data.</text>
</comment>
<feature type="domain" description="Cep57 centrosome microtubule-binding" evidence="6">
    <location>
        <begin position="1062"/>
        <end position="1138"/>
    </location>
</feature>
<evidence type="ECO:0000256" key="4">
    <source>
        <dbReference type="SAM" id="Coils"/>
    </source>
</evidence>
<dbReference type="InterPro" id="IPR025925">
    <property type="entry name" value="PPC89_CLD"/>
</dbReference>
<organism evidence="8 9">
    <name type="scientific">Coniochaeta hoffmannii</name>
    <dbReference type="NCBI Taxonomy" id="91930"/>
    <lineage>
        <taxon>Eukaryota</taxon>
        <taxon>Fungi</taxon>
        <taxon>Dikarya</taxon>
        <taxon>Ascomycota</taxon>
        <taxon>Pezizomycotina</taxon>
        <taxon>Sordariomycetes</taxon>
        <taxon>Sordariomycetidae</taxon>
        <taxon>Coniochaetales</taxon>
        <taxon>Coniochaetaceae</taxon>
        <taxon>Coniochaeta</taxon>
    </lineage>
</organism>
<dbReference type="GO" id="GO:0008017">
    <property type="term" value="F:microtubule binding"/>
    <property type="evidence" value="ECO:0007669"/>
    <property type="project" value="InterPro"/>
</dbReference>
<feature type="domain" description="PPC89 centrosome localisation" evidence="7">
    <location>
        <begin position="398"/>
        <end position="460"/>
    </location>
</feature>
<evidence type="ECO:0000256" key="1">
    <source>
        <dbReference type="ARBA" id="ARBA00004267"/>
    </source>
</evidence>
<feature type="region of interest" description="Disordered" evidence="5">
    <location>
        <begin position="120"/>
        <end position="258"/>
    </location>
</feature>
<evidence type="ECO:0000256" key="2">
    <source>
        <dbReference type="ARBA" id="ARBA00022490"/>
    </source>
</evidence>
<accession>A0AA38RGB3</accession>
<feature type="compositionally biased region" description="Polar residues" evidence="5">
    <location>
        <begin position="91"/>
        <end position="100"/>
    </location>
</feature>
<evidence type="ECO:0000259" key="7">
    <source>
        <dbReference type="Pfam" id="PF14197"/>
    </source>
</evidence>
<feature type="region of interest" description="Disordered" evidence="5">
    <location>
        <begin position="26"/>
        <end position="64"/>
    </location>
</feature>
<feature type="region of interest" description="Disordered" evidence="5">
    <location>
        <begin position="80"/>
        <end position="100"/>
    </location>
</feature>
<feature type="coiled-coil region" evidence="4">
    <location>
        <begin position="623"/>
        <end position="733"/>
    </location>
</feature>
<dbReference type="EMBL" id="JANBVN010000289">
    <property type="protein sequence ID" value="KAJ9130019.1"/>
    <property type="molecule type" value="Genomic_DNA"/>
</dbReference>
<feature type="region of interest" description="Disordered" evidence="5">
    <location>
        <begin position="1047"/>
        <end position="1068"/>
    </location>
</feature>
<dbReference type="Pfam" id="PF14197">
    <property type="entry name" value="Cep57_CLD_2"/>
    <property type="match status" value="1"/>
</dbReference>
<feature type="compositionally biased region" description="Low complexity" evidence="5">
    <location>
        <begin position="139"/>
        <end position="149"/>
    </location>
</feature>
<protein>
    <submittedName>
        <fullName evidence="8">Protein Daple</fullName>
    </submittedName>
</protein>
<keyword evidence="4" id="KW-0175">Coiled coil</keyword>
<dbReference type="InterPro" id="IPR024957">
    <property type="entry name" value="Cep57_MT-bd_dom"/>
</dbReference>
<feature type="compositionally biased region" description="Polar residues" evidence="5">
    <location>
        <begin position="28"/>
        <end position="59"/>
    </location>
</feature>
<feature type="compositionally biased region" description="Polar residues" evidence="5">
    <location>
        <begin position="245"/>
        <end position="256"/>
    </location>
</feature>
<name>A0AA38RGB3_9PEZI</name>
<sequence length="1200" mass="135314">MASHNHPNDYVKRHQSRIKREMYANRLNPFNSPPSSTGSHGTVSDTTGDLTQNLSNFSFNPDDEGTRKLAEVVNNSLPKRLAGNTGRFGTRPSTATNLNNIPNINTSALARSFPEWATGTVTTTSGDVNTQQPNFQTRPAAKPAVKFAPKPAPVTIDDDTKENIPPPSEDTVPLKYLISRRKTRAEMQPRVETPSETSTVLSRTPTQPLPPSRRSRFAKTASQAPKEKESCDKPLPFTGGHAQQEHSSSSPINRSGLTGGPSFLLPSFHHLSDLTSGTLKFSTLKNGVPVFVKHGNTRTQFEQPANQHDTIDAVDIPEEDHEIFVSMDKIREEVRELQEHDQMVQREAEKLQSEVNRLHIELKRLKQRKVSDSAFGSGSESEQSINRALDAQRNLYDEKIAQLQSRLEQASRQVGVNDIHSAALTAERDEALHQASQAREKVKRLQAEIEASQKDLESTERYRREKENLENENASLRSANDNLHERNLALSTEMGLKIAEINSVRQELASVNDELQQLKGLHQSLMEQKNMLAEDHASLERQNEYYFNENKSLRSKMDLDARRMADLEQSISRRDQLINELQNNMTQMTEPAAGREEYAELLSKVKKLTDQHATEHRTKDEVIRAKDNVIRSQNDQMTRLQEQLADGLIHQREFMEQQREIIKLKDEILELRRDEATWKREQIKNARMSRDQFTMQNDLENRRQQQQDWAEEKKSMEDQIHHLQSVLKSVREANKQVADLNLTSNTINLTEQSVRVTRVRTTSQSAKYAASENSAKSEALHADDDPTRQVNMTGQSDFLSVLTGNPVVELKDVTDQPQLRKQIIDHNAEEASAENTVQTVDSDLPTLPAPFHRRSKSEETLTLKQKQPASILKKSSKYAQDDNTTGALSVRSAHSAVSQASARSYRSGSENMTSAFIIPDITLENARRPSTDGRIAVPTRDGRTIMRKASKELLEGRKCQEQCEQSADALRQTLRATRSRSVSRQRQTSATLSREAVSVLDNICRHKTTNCTVCSRMAARTTTQPPMTATSEQPLKKRVTVERPVPVTDRSPQLTGEYTEEPTMRPSMPPGDALAIVLKELNDEARHLEMQMQAKMLELFKLDKATQGRRRKLLTVQYQDLQREYEGKTAQIYRLHDVLEGQKRAGQLMTQEEVDVTIASIRCGGVEATTTTQTVTRESASGRAAQGQDTWDGFDSASFD</sequence>
<feature type="region of interest" description="Disordered" evidence="5">
    <location>
        <begin position="854"/>
        <end position="909"/>
    </location>
</feature>
<keyword evidence="2" id="KW-0963">Cytoplasm</keyword>
<evidence type="ECO:0000259" key="6">
    <source>
        <dbReference type="Pfam" id="PF06657"/>
    </source>
</evidence>
<feature type="compositionally biased region" description="Polar residues" evidence="5">
    <location>
        <begin position="895"/>
        <end position="909"/>
    </location>
</feature>
<dbReference type="InterPro" id="IPR051756">
    <property type="entry name" value="Centrosomal_MT-associated"/>
</dbReference>
<dbReference type="GO" id="GO:0005815">
    <property type="term" value="C:microtubule organizing center"/>
    <property type="evidence" value="ECO:0007669"/>
    <property type="project" value="UniProtKB-SubCell"/>
</dbReference>
<feature type="coiled-coil region" evidence="4">
    <location>
        <begin position="1078"/>
        <end position="1131"/>
    </location>
</feature>
<feature type="region of interest" description="Disordered" evidence="5">
    <location>
        <begin position="1174"/>
        <end position="1200"/>
    </location>
</feature>
<dbReference type="PANTHER" id="PTHR19336">
    <property type="entry name" value="UNCHARACTERIZED DUF1167"/>
    <property type="match status" value="1"/>
</dbReference>
<evidence type="ECO:0000313" key="8">
    <source>
        <dbReference type="EMBL" id="KAJ9130019.1"/>
    </source>
</evidence>
<gene>
    <name evidence="8" type="ORF">NKR19_g10083</name>
</gene>
<feature type="compositionally biased region" description="Basic and acidic residues" evidence="5">
    <location>
        <begin position="454"/>
        <end position="469"/>
    </location>
</feature>
<feature type="region of interest" description="Disordered" evidence="5">
    <location>
        <begin position="454"/>
        <end position="473"/>
    </location>
</feature>
<feature type="compositionally biased region" description="Polar residues" evidence="5">
    <location>
        <begin position="120"/>
        <end position="137"/>
    </location>
</feature>
<keyword evidence="9" id="KW-1185">Reference proteome</keyword>
<comment type="subcellular location">
    <subcellularLocation>
        <location evidence="1">Cytoplasm</location>
        <location evidence="1">Cytoskeleton</location>
        <location evidence="1">Microtubule organizing center</location>
    </subcellularLocation>
</comment>
<dbReference type="AlphaFoldDB" id="A0AA38RGB3"/>
<evidence type="ECO:0000256" key="5">
    <source>
        <dbReference type="SAM" id="MobiDB-lite"/>
    </source>
</evidence>
<feature type="compositionally biased region" description="Polar residues" evidence="5">
    <location>
        <begin position="877"/>
        <end position="887"/>
    </location>
</feature>
<feature type="compositionally biased region" description="Polar residues" evidence="5">
    <location>
        <begin position="194"/>
        <end position="206"/>
    </location>
</feature>